<evidence type="ECO:0008006" key="4">
    <source>
        <dbReference type="Google" id="ProtNLM"/>
    </source>
</evidence>
<proteinExistence type="predicted"/>
<comment type="caution">
    <text evidence="3">The sequence shown here is derived from an EMBL/GenBank/DDBJ whole genome shotgun (WGS) entry which is preliminary data.</text>
</comment>
<keyword evidence="2" id="KW-0812">Transmembrane</keyword>
<gene>
    <name evidence="3" type="ORF">INT80_00540</name>
</gene>
<dbReference type="EMBL" id="JADION010000001">
    <property type="protein sequence ID" value="MBF4102122.1"/>
    <property type="molecule type" value="Genomic_DNA"/>
</dbReference>
<keyword evidence="1" id="KW-0175">Coiled coil</keyword>
<protein>
    <recommendedName>
        <fullName evidence="4">Integrating conjugative element protein, PFL_4705 family</fullName>
    </recommendedName>
</protein>
<organism evidence="3">
    <name type="scientific">Gallibacterium anatis</name>
    <dbReference type="NCBI Taxonomy" id="750"/>
    <lineage>
        <taxon>Bacteria</taxon>
        <taxon>Pseudomonadati</taxon>
        <taxon>Pseudomonadota</taxon>
        <taxon>Gammaproteobacteria</taxon>
        <taxon>Pasteurellales</taxon>
        <taxon>Pasteurellaceae</taxon>
        <taxon>Gallibacterium</taxon>
    </lineage>
</organism>
<keyword evidence="2" id="KW-0472">Membrane</keyword>
<dbReference type="AlphaFoldDB" id="A0A930UQK1"/>
<name>A0A930UQK1_9PAST</name>
<reference evidence="3" key="1">
    <citation type="submission" date="2020-11" db="EMBL/GenBank/DDBJ databases">
        <title>Gallibacterium anatis 1637, full genome, WGS.</title>
        <authorList>
            <person name="Laishevtcev A.I."/>
            <person name="Yakimova E.A."/>
            <person name="Petkovich D."/>
            <person name="Stepanova T.V."/>
            <person name="Kalendr R.S."/>
            <person name="Rubalsky E.O."/>
            <person name="Zulkarneev E.R."/>
            <person name="Aleshkin A.V."/>
        </authorList>
    </citation>
    <scope>NUCLEOTIDE SEQUENCE</scope>
    <source>
        <strain evidence="3">1637</strain>
    </source>
</reference>
<accession>A0A930UQK1</accession>
<feature type="coiled-coil region" evidence="1">
    <location>
        <begin position="66"/>
        <end position="114"/>
    </location>
</feature>
<feature type="transmembrane region" description="Helical" evidence="2">
    <location>
        <begin position="7"/>
        <end position="28"/>
    </location>
</feature>
<keyword evidence="2" id="KW-1133">Transmembrane helix</keyword>
<evidence type="ECO:0000313" key="3">
    <source>
        <dbReference type="EMBL" id="MBF4102122.1"/>
    </source>
</evidence>
<evidence type="ECO:0000256" key="1">
    <source>
        <dbReference type="SAM" id="Coils"/>
    </source>
</evidence>
<evidence type="ECO:0000256" key="2">
    <source>
        <dbReference type="SAM" id="Phobius"/>
    </source>
</evidence>
<sequence>MQLKQNGLLKIIVPTAIAIAVFIGIKAYKSGSEGNTTASVQSTLYDLKPDELRALGIDGDTPQDTIRTLVGTLKRTRQDVEEVKAQNADLLKRNKQLTDQQNNVDAQIQSALERERNNLSIEFEQRAASLTDQLEQKLANLPQFDLNATSPTQEQKNTSVDEGLEIFLLMAMLQLGCNG</sequence>